<evidence type="ECO:0000256" key="6">
    <source>
        <dbReference type="PROSITE-ProRule" id="PRU01398"/>
    </source>
</evidence>
<dbReference type="InterPro" id="IPR003591">
    <property type="entry name" value="Leu-rich_rpt_typical-subtyp"/>
</dbReference>
<dbReference type="InterPro" id="IPR001611">
    <property type="entry name" value="Leu-rich_rpt"/>
</dbReference>
<feature type="coiled-coil region" evidence="7">
    <location>
        <begin position="1260"/>
        <end position="1287"/>
    </location>
</feature>
<evidence type="ECO:0000313" key="10">
    <source>
        <dbReference type="Proteomes" id="UP000199221"/>
    </source>
</evidence>
<dbReference type="PANTHER" id="PTHR48051:SF1">
    <property type="entry name" value="RAS SUPPRESSOR PROTEIN 1"/>
    <property type="match status" value="1"/>
</dbReference>
<dbReference type="PROSITE" id="PS52053">
    <property type="entry name" value="NEL"/>
    <property type="match status" value="1"/>
</dbReference>
<evidence type="ECO:0000256" key="4">
    <source>
        <dbReference type="ARBA" id="ARBA00022737"/>
    </source>
</evidence>
<dbReference type="SUPFAM" id="SSF52058">
    <property type="entry name" value="L domain-like"/>
    <property type="match status" value="1"/>
</dbReference>
<dbReference type="InterPro" id="IPR032675">
    <property type="entry name" value="LRR_dom_sf"/>
</dbReference>
<evidence type="ECO:0000256" key="1">
    <source>
        <dbReference type="ARBA" id="ARBA00000900"/>
    </source>
</evidence>
<proteinExistence type="inferred from homology"/>
<evidence type="ECO:0000256" key="5">
    <source>
        <dbReference type="ARBA" id="ARBA00023026"/>
    </source>
</evidence>
<dbReference type="PANTHER" id="PTHR48051">
    <property type="match status" value="1"/>
</dbReference>
<feature type="active site" description="Glycyl thioester intermediate" evidence="6">
    <location>
        <position position="1652"/>
    </location>
</feature>
<dbReference type="EC" id="2.3.2.27" evidence="2"/>
<reference evidence="9 10" key="1">
    <citation type="submission" date="2016-10" db="EMBL/GenBank/DDBJ databases">
        <authorList>
            <person name="de Groot N.N."/>
        </authorList>
    </citation>
    <scope>NUCLEOTIDE SEQUENCE [LARGE SCALE GENOMIC DNA]</scope>
    <source>
        <strain evidence="9 10">LMG 27941</strain>
    </source>
</reference>
<keyword evidence="6" id="KW-0808">Transferase</keyword>
<keyword evidence="5" id="KW-0843">Virulence</keyword>
<dbReference type="GO" id="GO:0005737">
    <property type="term" value="C:cytoplasm"/>
    <property type="evidence" value="ECO:0007669"/>
    <property type="project" value="TreeGrafter"/>
</dbReference>
<dbReference type="PROSITE" id="PS51450">
    <property type="entry name" value="LRR"/>
    <property type="match status" value="1"/>
</dbReference>
<keyword evidence="3" id="KW-0433">Leucine-rich repeat</keyword>
<keyword evidence="6" id="KW-0964">Secreted</keyword>
<dbReference type="Gene3D" id="1.20.58.360">
    <property type="entry name" value="Shigella T3SS effector IpaH defines"/>
    <property type="match status" value="1"/>
</dbReference>
<keyword evidence="6" id="KW-0832">Ubl conjugation</keyword>
<keyword evidence="7" id="KW-0175">Coiled coil</keyword>
<keyword evidence="4" id="KW-0677">Repeat</keyword>
<sequence>MPATASTSPGRHYTTIEQAIPTWLKESTPATRAGLQNWQRGPDWLAAAVRQQPDVAKAWQDEHARHRRHQAGVQRLFEGLPELETYARKILADGIKNRFGLELDVDKTYLIDARLIDTSSAIDGRQAVDRATRSLLHCALHNFDAGAAQEHGMDAPAAPLKKSVIVDHRRFMGTVPITNQIDFTAEAFADLCRTLDIGARYHDLVHAIYYPAATPRRSADEQALDVYRTLGNAEVSAFRQSLHFARLKGDIDRDFYESALAQCLDTAAKATASITFSTMSLWEAELTGVLLITRQTNGHKCQALYIPEDDETPLKAFATLDALFSELGERLRANAGYLDKHIAERDKASVQSRLAGRLTPFGWSSRGLYERVSDPQAALYPSTRPFKHGFQEMMALQKAERHEMDALYHAVPTEIVDRRTALAHRKLVFGRVLTGLNIAGFFVPGLGEAMLLLSLTQLAFEVYDGIDAWKNDERDIAYGYLVDVIENVALMAALATATKALNSSGAGAPAASEGVERHAPERERIAVLTPSFIEELQDVEMPDGQVRLWKPDLTPYRRSDALPDHLEPDALGLRHHQGKLWLDTMGDRYIVEHASATADYRVQHPLGPQRYAPPVLHNGAGAWLHVVDQPTTWSGTTLLRRIGHLNAHFDESTLRSMLAITDIDEGELRRTLVKNQRLPALLEDTMQRFRLDETVGHRAISSARFGEFTRAYDGLPTTRQPGTEVIRRVFPQLPPAVGEELVRNASVEERQLLNAGKVPLRLAEEVRAYQQQIRLTRAYEGLYLNCVRSWDIDRLIIHTLQQLPQWPADTYLELRQYRFWPSQHASVGPMDASLRATVTCAHAGYIVHAAPLAGRPMRPLTNLYGALFEALPQVMVQLAVSDEAALRRLLQQNALPRAPLRQVLGMRPVKPGYRSPMRLADGRVGYPLSGGAAATGVSRQALLDAIAATGLPEHTRRSTEQILMMITSTGRTQVQVLDHLQQLLEQRLELQSRLDEWYEGIFSGSDQEALEHANVRTEIIQHWYDSALEESNQHAAQLSLNHVRLADIPMNLPAHFTSRVRRLRLIGSAADNNSGWAQHERLLQRLLRQMPQLEELVITRPFELRAAPSSFLYSIGTISQHLPGLRVLTFTNQNIPLSAMHMAELSSLPELRRLDLSGNRFAQRDSPSLHQLSLDYLGLDDMQISQWPIGLGGDALGRIAHVSLRNNNLRSLPTFLLDQPELALGGTMLSLEGNDINEDHLQRLLLNESGMTSRIHVDRSPELTQRLDRVRRERDQLRDAIDGWAQASSSNQPLTQAMLEDRQRIASAIRQFWENQERGLRYLRLQLADVAIENFPRRLPSFFSEHVNALTLSRVSGSSEQLGELLRHFPHITRLTIDAHVAATQTLASALAHLPRLVHLEFRGMGLEIDQNMLQAFGRLHNLTSLDLSGNRMGAITEVPARLATSLTSLTLSNMGLQTWPAWCERLLPLELLDLSNNNISQLPDFVLNNLENRMPISSIALFDNPLALDTLTRLRAYSESQHSFTFALDPDNLMLTDSTSEGSLTDHPHFPLAGDDTPRVELWALGTEAQNEALHNCWETLQRLEDGNNLLRLAGRLRNAAPYVDMSSQADFCERVRLMLVTAATHDELRPTMSVIAAEALPDPINDSQTCHDGALQAFNNIEIYVMNSRVLTDAGDTLQTLFRRLRQLYRMGQLEVLASQRTTPGDHVSVRLAYRRELAAELDLPIADSMRFRSAAQLAQGELASVLEQVRGRESGDSFMQYLLANRYWTERLRAEYTDRFGRINQRFGRRVQELSALDLPLQEELALQQGLMEDKEQEERELLQTLTRPYFTHD</sequence>
<name>A0A1H9IKG9_9PSED</name>
<dbReference type="GO" id="GO:0016874">
    <property type="term" value="F:ligase activity"/>
    <property type="evidence" value="ECO:0007669"/>
    <property type="project" value="UniProtKB-KW"/>
</dbReference>
<dbReference type="Proteomes" id="UP000199221">
    <property type="component" value="Unassembled WGS sequence"/>
</dbReference>
<dbReference type="Gene3D" id="3.80.10.10">
    <property type="entry name" value="Ribonuclease Inhibitor"/>
    <property type="match status" value="2"/>
</dbReference>
<evidence type="ECO:0000256" key="2">
    <source>
        <dbReference type="ARBA" id="ARBA00012483"/>
    </source>
</evidence>
<evidence type="ECO:0000256" key="7">
    <source>
        <dbReference type="SAM" id="Coils"/>
    </source>
</evidence>
<evidence type="ECO:0000256" key="3">
    <source>
        <dbReference type="ARBA" id="ARBA00022614"/>
    </source>
</evidence>
<dbReference type="InterPro" id="IPR046673">
    <property type="entry name" value="ToxA_N"/>
</dbReference>
<dbReference type="GO" id="GO:0005576">
    <property type="term" value="C:extracellular region"/>
    <property type="evidence" value="ECO:0007669"/>
    <property type="project" value="UniProtKB-UniRule"/>
</dbReference>
<keyword evidence="6" id="KW-1035">Host cytoplasm</keyword>
<gene>
    <name evidence="9" type="ORF">SAMN05216230_103611</name>
</gene>
<dbReference type="InterPro" id="IPR029487">
    <property type="entry name" value="NEL_dom"/>
</dbReference>
<protein>
    <recommendedName>
        <fullName evidence="2">RING-type E3 ubiquitin transferase</fullName>
        <ecNumber evidence="2">2.3.2.27</ecNumber>
    </recommendedName>
</protein>
<dbReference type="SMART" id="SM00369">
    <property type="entry name" value="LRR_TYP"/>
    <property type="match status" value="4"/>
</dbReference>
<keyword evidence="6" id="KW-0833">Ubl conjugation pathway</keyword>
<dbReference type="Pfam" id="PF14496">
    <property type="entry name" value="NEL"/>
    <property type="match status" value="1"/>
</dbReference>
<comment type="PTM">
    <text evidence="6">Ubiquitinated in the presence of host E1 ubiquitin-activating enzyme, E2 ubiquitin-conjugating enzyme and ubiquitin.</text>
</comment>
<accession>A0A1H9IKG9</accession>
<evidence type="ECO:0000259" key="8">
    <source>
        <dbReference type="PROSITE" id="PS52053"/>
    </source>
</evidence>
<feature type="domain" description="NEL" evidence="8">
    <location>
        <begin position="1556"/>
        <end position="1837"/>
    </location>
</feature>
<dbReference type="RefSeq" id="WP_244891308.1">
    <property type="nucleotide sequence ID" value="NZ_FOEQ01000003.1"/>
</dbReference>
<keyword evidence="9" id="KW-0436">Ligase</keyword>
<dbReference type="InterPro" id="IPR050216">
    <property type="entry name" value="LRR_domain-containing"/>
</dbReference>
<organism evidence="9 10">
    <name type="scientific">Pseudomonas soli</name>
    <dbReference type="NCBI Taxonomy" id="1306993"/>
    <lineage>
        <taxon>Bacteria</taxon>
        <taxon>Pseudomonadati</taxon>
        <taxon>Pseudomonadota</taxon>
        <taxon>Gammaproteobacteria</taxon>
        <taxon>Pseudomonadales</taxon>
        <taxon>Pseudomonadaceae</taxon>
        <taxon>Pseudomonas</taxon>
    </lineage>
</organism>
<comment type="catalytic activity">
    <reaction evidence="1">
        <text>S-ubiquitinyl-[E2 ubiquitin-conjugating enzyme]-L-cysteine + [acceptor protein]-L-lysine = [E2 ubiquitin-conjugating enzyme]-L-cysteine + N(6)-ubiquitinyl-[acceptor protein]-L-lysine.</text>
        <dbReference type="EC" id="2.3.2.27"/>
    </reaction>
</comment>
<dbReference type="Pfam" id="PF20178">
    <property type="entry name" value="ToxA_N"/>
    <property type="match status" value="1"/>
</dbReference>
<dbReference type="EMBL" id="FOEQ01000003">
    <property type="protein sequence ID" value="SEQ75048.1"/>
    <property type="molecule type" value="Genomic_DNA"/>
</dbReference>
<dbReference type="GO" id="GO:0016567">
    <property type="term" value="P:protein ubiquitination"/>
    <property type="evidence" value="ECO:0007669"/>
    <property type="project" value="InterPro"/>
</dbReference>
<comment type="similarity">
    <text evidence="6">Belongs to the LRR-containing bacterial E3 ligase family.</text>
</comment>
<evidence type="ECO:0000313" key="9">
    <source>
        <dbReference type="EMBL" id="SEQ75048.1"/>
    </source>
</evidence>
<dbReference type="GO" id="GO:0061630">
    <property type="term" value="F:ubiquitin protein ligase activity"/>
    <property type="evidence" value="ECO:0007669"/>
    <property type="project" value="UniProtKB-EC"/>
</dbReference>